<organism evidence="2 3">
    <name type="scientific">Nocardia goodfellowii</name>
    <dbReference type="NCBI Taxonomy" id="882446"/>
    <lineage>
        <taxon>Bacteria</taxon>
        <taxon>Bacillati</taxon>
        <taxon>Actinomycetota</taxon>
        <taxon>Actinomycetes</taxon>
        <taxon>Mycobacteriales</taxon>
        <taxon>Nocardiaceae</taxon>
        <taxon>Nocardia</taxon>
    </lineage>
</organism>
<name>A0ABS4QBV1_9NOCA</name>
<dbReference type="Proteomes" id="UP001519325">
    <property type="component" value="Unassembled WGS sequence"/>
</dbReference>
<gene>
    <name evidence="2" type="ORF">BJ987_001490</name>
</gene>
<evidence type="ECO:0000313" key="2">
    <source>
        <dbReference type="EMBL" id="MBP2188589.1"/>
    </source>
</evidence>
<keyword evidence="1" id="KW-0472">Membrane</keyword>
<feature type="transmembrane region" description="Helical" evidence="1">
    <location>
        <begin position="33"/>
        <end position="51"/>
    </location>
</feature>
<proteinExistence type="predicted"/>
<sequence length="52" mass="5146">MSTDVSVILLLALSGFLAGGAYSLWKTTRPLAIALAVCAVLAAGGAIAWALG</sequence>
<comment type="caution">
    <text evidence="2">The sequence shown here is derived from an EMBL/GenBank/DDBJ whole genome shotgun (WGS) entry which is preliminary data.</text>
</comment>
<evidence type="ECO:0000313" key="3">
    <source>
        <dbReference type="Proteomes" id="UP001519325"/>
    </source>
</evidence>
<evidence type="ECO:0000256" key="1">
    <source>
        <dbReference type="SAM" id="Phobius"/>
    </source>
</evidence>
<keyword evidence="3" id="KW-1185">Reference proteome</keyword>
<protein>
    <submittedName>
        <fullName evidence="2">Lysozyme family protein</fullName>
    </submittedName>
</protein>
<dbReference type="EMBL" id="JAGGMR010000001">
    <property type="protein sequence ID" value="MBP2188589.1"/>
    <property type="molecule type" value="Genomic_DNA"/>
</dbReference>
<reference evidence="2 3" key="1">
    <citation type="submission" date="2021-03" db="EMBL/GenBank/DDBJ databases">
        <title>Sequencing the genomes of 1000 actinobacteria strains.</title>
        <authorList>
            <person name="Klenk H.-P."/>
        </authorList>
    </citation>
    <scope>NUCLEOTIDE SEQUENCE [LARGE SCALE GENOMIC DNA]</scope>
    <source>
        <strain evidence="2 3">DSM 45516</strain>
    </source>
</reference>
<keyword evidence="1" id="KW-1133">Transmembrane helix</keyword>
<dbReference type="RefSeq" id="WP_209886036.1">
    <property type="nucleotide sequence ID" value="NZ_JAGGMR010000001.1"/>
</dbReference>
<accession>A0ABS4QBV1</accession>
<keyword evidence="1" id="KW-0812">Transmembrane</keyword>